<dbReference type="AlphaFoldDB" id="A0A8T2ILJ7"/>
<dbReference type="Proteomes" id="UP000812440">
    <property type="component" value="Unassembled WGS sequence"/>
</dbReference>
<protein>
    <submittedName>
        <fullName evidence="1">Uncharacterized protein</fullName>
    </submittedName>
</protein>
<name>A0A8T2ILJ7_9PIPI</name>
<evidence type="ECO:0000313" key="1">
    <source>
        <dbReference type="EMBL" id="KAG8431698.1"/>
    </source>
</evidence>
<dbReference type="EMBL" id="JAACNH010000095">
    <property type="protein sequence ID" value="KAG8431698.1"/>
    <property type="molecule type" value="Genomic_DNA"/>
</dbReference>
<sequence length="127" mass="14513">MCRLRRRLMEQFNVDLSVFDLQRRWSDLKRRRPHYVQAVRDSFEGNVEEASPAASPPPATAPIAAAFSPLLASYPGLLPPVAASPTPPPALMQVLGDIRDEMSRMSRNFNRRLDRIEKNILFIKRKI</sequence>
<proteinExistence type="predicted"/>
<gene>
    <name evidence="1" type="ORF">GDO86_020428</name>
</gene>
<reference evidence="1" key="1">
    <citation type="thesis" date="2020" institute="ProQuest LLC" country="789 East Eisenhower Parkway, Ann Arbor, MI, USA">
        <title>Comparative Genomics and Chromosome Evolution.</title>
        <authorList>
            <person name="Mudd A.B."/>
        </authorList>
    </citation>
    <scope>NUCLEOTIDE SEQUENCE</scope>
    <source>
        <strain evidence="1">Female2</strain>
        <tissue evidence="1">Blood</tissue>
    </source>
</reference>
<evidence type="ECO:0000313" key="2">
    <source>
        <dbReference type="Proteomes" id="UP000812440"/>
    </source>
</evidence>
<accession>A0A8T2ILJ7</accession>
<keyword evidence="2" id="KW-1185">Reference proteome</keyword>
<organism evidence="1 2">
    <name type="scientific">Hymenochirus boettgeri</name>
    <name type="common">Congo dwarf clawed frog</name>
    <dbReference type="NCBI Taxonomy" id="247094"/>
    <lineage>
        <taxon>Eukaryota</taxon>
        <taxon>Metazoa</taxon>
        <taxon>Chordata</taxon>
        <taxon>Craniata</taxon>
        <taxon>Vertebrata</taxon>
        <taxon>Euteleostomi</taxon>
        <taxon>Amphibia</taxon>
        <taxon>Batrachia</taxon>
        <taxon>Anura</taxon>
        <taxon>Pipoidea</taxon>
        <taxon>Pipidae</taxon>
        <taxon>Pipinae</taxon>
        <taxon>Hymenochirus</taxon>
    </lineage>
</organism>
<comment type="caution">
    <text evidence="1">The sequence shown here is derived from an EMBL/GenBank/DDBJ whole genome shotgun (WGS) entry which is preliminary data.</text>
</comment>